<comment type="caution">
    <text evidence="4">The sequence shown here is derived from an EMBL/GenBank/DDBJ whole genome shotgun (WGS) entry which is preliminary data.</text>
</comment>
<dbReference type="GO" id="GO:0003677">
    <property type="term" value="F:DNA binding"/>
    <property type="evidence" value="ECO:0007669"/>
    <property type="project" value="TreeGrafter"/>
</dbReference>
<dbReference type="PANTHER" id="PTHR35807:SF1">
    <property type="entry name" value="TRANSCRIPTIONAL REGULATOR REDD"/>
    <property type="match status" value="1"/>
</dbReference>
<sequence length="988" mass="103992">MSEPSLRPAPVEEHLSDLLFSRLPVGTVAAPVPERPRVERSGLVSSLVADLACCHLAFFCCNPGHGASSTAVETAYRLDGGSRRPVFLDLSGLAPSAQANVFDVVDDLLTGEGIDSEDDELALVFDGLHGLEEHHCARIARMVTRLVRRGTVLLLGSSECALLCDALPEHRLVGARDLLVLRSELPSWARGLDDEGTLRDLFVSTGGIPSLVEARVMASSPRDDPSRRCAAYRRRRAALLFDAVTCPLIDEERRLRCALVLLGSGSLEEVSALGVPLSAELVASTREECPVLGIDALGVRFSVAGSGPCPASCVDEVSWRYPDLVFEAVQRLVSRGALSQAIAIASRCVDSIDMLSVAAAFPTEILDAGGASLLRSTLAASASDGCDEHDLRRVRAVLEAAEAGGADLSEQTLGEGPVADQVRLLGRVRDLYAGGPALPWRCGGGGRGEGGVTSLVREATRSRLAAHLQARTHILSGAFGEALRVLAREEGRADGGSTLGGALLAVDSYVCARLLGKVVSLGEKVALADALAFLRTSAPEPWAVYEEALCWVADTACGSPAGCGGAMEVLATADGRGDGAVASLVRCGMALGELTRGELEGAVAHAHAALEGHGGPWVSRCCSLTVAVVSMLRGEEGGVGADWGGGSLGAAAEVVAYGLGDSRDAARERRIRSHLASQGCDAASALLVGAAVSHGREAADGLWRLLPETWRGAVRARRGWADRAASEGERPGVRVSVLGGLRVTVDGREVPPSSWRRGSAQLMGYLAVREGHRAYRHEVLPTFWPDRDQEACLQAFYQMTSAVRRAVGRAREGEPVVACRNGVVALSEPLVECDIDELRSALAEVFGPGSDEGRVDAALKAMALYSGGLRVPDTGPAAEFFAAERDRLECRYVDALVRGASLSAACSREHDGIVLAQAAHGLCPARDDAAACYVRMLMAAHRFSEAAQVCRDHAKTVEGVYGAPPSPELSALAREVDRRIRGLCQTVE</sequence>
<evidence type="ECO:0000256" key="2">
    <source>
        <dbReference type="ARBA" id="ARBA00023163"/>
    </source>
</evidence>
<keyword evidence="1" id="KW-0805">Transcription regulation</keyword>
<reference evidence="4" key="1">
    <citation type="journal article" date="2022" name="Int. J. Syst. Evol. Microbiol.">
        <title>Granulimonas faecalis gen. nov., sp. nov., and Leptogranulimonas caecicola gen. nov., sp. nov., novel lactate-producing Atopobiaceae bacteria isolated from mouse intestines, and an emended description of the family Atopobiaceae.</title>
        <authorList>
            <person name="Morinaga K."/>
            <person name="Kusada H."/>
            <person name="Sakamoto S."/>
            <person name="Murakami T."/>
            <person name="Toyoda A."/>
            <person name="Mori H."/>
            <person name="Meng X.Y."/>
            <person name="Takashino M."/>
            <person name="Murotomi K."/>
            <person name="Tamaki H."/>
        </authorList>
    </citation>
    <scope>NUCLEOTIDE SEQUENCE</scope>
    <source>
        <strain evidence="4">OPF53</strain>
    </source>
</reference>
<organism evidence="4 5">
    <name type="scientific">Granulimonas faecalis</name>
    <dbReference type="NCBI Taxonomy" id="2894155"/>
    <lineage>
        <taxon>Bacteria</taxon>
        <taxon>Bacillati</taxon>
        <taxon>Actinomycetota</taxon>
        <taxon>Coriobacteriia</taxon>
        <taxon>Coriobacteriales</taxon>
        <taxon>Kribbibacteriaceae</taxon>
        <taxon>Granulimonas</taxon>
    </lineage>
</organism>
<feature type="domain" description="Bacterial transcriptional activator" evidence="3">
    <location>
        <begin position="833"/>
        <end position="977"/>
    </location>
</feature>
<dbReference type="Proteomes" id="UP001055025">
    <property type="component" value="Unassembled WGS sequence"/>
</dbReference>
<protein>
    <recommendedName>
        <fullName evidence="3">Bacterial transcriptional activator domain-containing protein</fullName>
    </recommendedName>
</protein>
<dbReference type="RefSeq" id="WP_135978889.1">
    <property type="nucleotide sequence ID" value="NZ_BQKC01000001.1"/>
</dbReference>
<gene>
    <name evidence="4" type="ORF">ATOP_02090</name>
</gene>
<dbReference type="SMART" id="SM01043">
    <property type="entry name" value="BTAD"/>
    <property type="match status" value="1"/>
</dbReference>
<keyword evidence="2" id="KW-0804">Transcription</keyword>
<dbReference type="Gene3D" id="1.10.10.10">
    <property type="entry name" value="Winged helix-like DNA-binding domain superfamily/Winged helix DNA-binding domain"/>
    <property type="match status" value="1"/>
</dbReference>
<evidence type="ECO:0000256" key="1">
    <source>
        <dbReference type="ARBA" id="ARBA00023015"/>
    </source>
</evidence>
<dbReference type="SUPFAM" id="SSF48452">
    <property type="entry name" value="TPR-like"/>
    <property type="match status" value="1"/>
</dbReference>
<dbReference type="InterPro" id="IPR036388">
    <property type="entry name" value="WH-like_DNA-bd_sf"/>
</dbReference>
<proteinExistence type="predicted"/>
<name>A0AAV5B1G2_9ACTN</name>
<evidence type="ECO:0000313" key="4">
    <source>
        <dbReference type="EMBL" id="GJM54554.1"/>
    </source>
</evidence>
<dbReference type="InterPro" id="IPR011990">
    <property type="entry name" value="TPR-like_helical_dom_sf"/>
</dbReference>
<evidence type="ECO:0000313" key="5">
    <source>
        <dbReference type="Proteomes" id="UP001055025"/>
    </source>
</evidence>
<dbReference type="Pfam" id="PF03704">
    <property type="entry name" value="BTAD"/>
    <property type="match status" value="1"/>
</dbReference>
<accession>A0AAV5B1G2</accession>
<keyword evidence="5" id="KW-1185">Reference proteome</keyword>
<dbReference type="InterPro" id="IPR051677">
    <property type="entry name" value="AfsR-DnrI-RedD_regulator"/>
</dbReference>
<dbReference type="PANTHER" id="PTHR35807">
    <property type="entry name" value="TRANSCRIPTIONAL REGULATOR REDD-RELATED"/>
    <property type="match status" value="1"/>
</dbReference>
<evidence type="ECO:0000259" key="3">
    <source>
        <dbReference type="SMART" id="SM01043"/>
    </source>
</evidence>
<dbReference type="GO" id="GO:0006355">
    <property type="term" value="P:regulation of DNA-templated transcription"/>
    <property type="evidence" value="ECO:0007669"/>
    <property type="project" value="TreeGrafter"/>
</dbReference>
<dbReference type="Gene3D" id="1.25.40.10">
    <property type="entry name" value="Tetratricopeptide repeat domain"/>
    <property type="match status" value="1"/>
</dbReference>
<dbReference type="AlphaFoldDB" id="A0AAV5B1G2"/>
<dbReference type="InterPro" id="IPR005158">
    <property type="entry name" value="BTAD"/>
</dbReference>
<dbReference type="EMBL" id="BQKC01000001">
    <property type="protein sequence ID" value="GJM54554.1"/>
    <property type="molecule type" value="Genomic_DNA"/>
</dbReference>